<dbReference type="Gene3D" id="2.60.120.10">
    <property type="entry name" value="Jelly Rolls"/>
    <property type="match status" value="1"/>
</dbReference>
<dbReference type="EMBL" id="CP002786">
    <property type="protein sequence ID" value="AEF40420.1"/>
    <property type="molecule type" value="Genomic_DNA"/>
</dbReference>
<keyword evidence="3" id="KW-1185">Reference proteome</keyword>
<dbReference type="InterPro" id="IPR014710">
    <property type="entry name" value="RmlC-like_jellyroll"/>
</dbReference>
<organism evidence="2 3">
    <name type="scientific">Hoyosella subflava (strain DSM 45089 / JCM 17490 / NBRC 109087 / DQS3-9A1)</name>
    <name type="common">Amycolicicoccus subflavus</name>
    <dbReference type="NCBI Taxonomy" id="443218"/>
    <lineage>
        <taxon>Bacteria</taxon>
        <taxon>Bacillati</taxon>
        <taxon>Actinomycetota</taxon>
        <taxon>Actinomycetes</taxon>
        <taxon>Mycobacteriales</taxon>
        <taxon>Hoyosellaceae</taxon>
        <taxon>Hoyosella</taxon>
    </lineage>
</organism>
<dbReference type="RefSeq" id="WP_013806769.1">
    <property type="nucleotide sequence ID" value="NC_015564.1"/>
</dbReference>
<evidence type="ECO:0000313" key="3">
    <source>
        <dbReference type="Proteomes" id="UP000009235"/>
    </source>
</evidence>
<dbReference type="KEGG" id="asd:AS9A_1971"/>
<gene>
    <name evidence="2" type="ordered locus">AS9A_1971</name>
</gene>
<reference evidence="2 3" key="1">
    <citation type="journal article" date="2011" name="J. Bacteriol.">
        <title>Complete genome sequence of Amycolicicoccus subflavus DQS3-9A1T, an actinomycete isolated from crude oil-polluted soil.</title>
        <authorList>
            <person name="Cai M."/>
            <person name="Chen W.M."/>
            <person name="Nie Y."/>
            <person name="Chi C.Q."/>
            <person name="Wang Y.N."/>
            <person name="Tang Y.Q."/>
            <person name="Li G.Y."/>
            <person name="Wu X.L."/>
        </authorList>
    </citation>
    <scope>NUCLEOTIDE SEQUENCE [LARGE SCALE GENOMIC DNA]</scope>
    <source>
        <strain evidence="3">DSM 45089 / DQS3-9A1</strain>
    </source>
</reference>
<dbReference type="STRING" id="443218.AS9A_1971"/>
<accession>F6ENE9</accession>
<sequence length="149" mass="15339">MKLVRAWQATVTAAVGVVLMPAIASATPSSGVQSELLGTIDVPVSLPSAPAGGTDVTFRRIEIAPGGYTGWHWHEGPVYALVAGGTLTRVLADCTEVVSPTGAVVEEVVGRSQRHNGVNQGDVPTVLFVAYLMPSGQPLSVDAEASDCT</sequence>
<protein>
    <recommendedName>
        <fullName evidence="4">Cupin 2 conserved barrel domain-containing protein</fullName>
    </recommendedName>
</protein>
<name>F6ENE9_HOYSD</name>
<evidence type="ECO:0000313" key="2">
    <source>
        <dbReference type="EMBL" id="AEF40420.1"/>
    </source>
</evidence>
<feature type="signal peptide" evidence="1">
    <location>
        <begin position="1"/>
        <end position="26"/>
    </location>
</feature>
<evidence type="ECO:0000256" key="1">
    <source>
        <dbReference type="SAM" id="SignalP"/>
    </source>
</evidence>
<feature type="chain" id="PRO_5003339366" description="Cupin 2 conserved barrel domain-containing protein" evidence="1">
    <location>
        <begin position="27"/>
        <end position="149"/>
    </location>
</feature>
<dbReference type="AlphaFoldDB" id="F6ENE9"/>
<proteinExistence type="predicted"/>
<dbReference type="OrthoDB" id="129561at2"/>
<dbReference type="InterPro" id="IPR011051">
    <property type="entry name" value="RmlC_Cupin_sf"/>
</dbReference>
<keyword evidence="1" id="KW-0732">Signal</keyword>
<dbReference type="HOGENOM" id="CLU_137310_0_0_11"/>
<dbReference type="Proteomes" id="UP000009235">
    <property type="component" value="Chromosome"/>
</dbReference>
<dbReference type="SUPFAM" id="SSF51182">
    <property type="entry name" value="RmlC-like cupins"/>
    <property type="match status" value="1"/>
</dbReference>
<evidence type="ECO:0008006" key="4">
    <source>
        <dbReference type="Google" id="ProtNLM"/>
    </source>
</evidence>
<dbReference type="eggNOG" id="COG1917">
    <property type="taxonomic scope" value="Bacteria"/>
</dbReference>